<feature type="transmembrane region" description="Helical" evidence="1">
    <location>
        <begin position="44"/>
        <end position="65"/>
    </location>
</feature>
<protein>
    <submittedName>
        <fullName evidence="2">Uncharacterized protein</fullName>
    </submittedName>
</protein>
<feature type="transmembrane region" description="Helical" evidence="1">
    <location>
        <begin position="124"/>
        <end position="142"/>
    </location>
</feature>
<name>A0A7K4AIL7_METSH</name>
<gene>
    <name evidence="2" type="ORF">GX426_06945</name>
</gene>
<evidence type="ECO:0000313" key="2">
    <source>
        <dbReference type="EMBL" id="NLJ22830.1"/>
    </source>
</evidence>
<dbReference type="Proteomes" id="UP000544742">
    <property type="component" value="Unassembled WGS sequence"/>
</dbReference>
<keyword evidence="1" id="KW-0472">Membrane</keyword>
<sequence length="262" mass="28862">MREYRRFERTVWALNAIIIAIAIYALMQYLGLTTLMKFYYQDSFILSALPAIVSIISGVALATFFKRRKKADVFPLLGSELSEKAKTAFDNKDLDSLPMQSLAEELKLSLAGIKPSQILDRRQLSGRVMTAILLSAVVALLAQGNLVETADLQSIIELKDRAAGIFQEDKPQPDISQNMNLSENLFGNPSLAVLNENKLPLVLSPGTGAGSIPTNTKPVERVFQQSQAGEAAAVPSELYIESLPPENREIIKNYFTLLSQSD</sequence>
<feature type="transmembrane region" description="Helical" evidence="1">
    <location>
        <begin position="12"/>
        <end position="32"/>
    </location>
</feature>
<keyword evidence="1" id="KW-1133">Transmembrane helix</keyword>
<dbReference type="OMA" id="TAYDNRN"/>
<accession>A0A7K4AIL7</accession>
<evidence type="ECO:0000256" key="1">
    <source>
        <dbReference type="SAM" id="Phobius"/>
    </source>
</evidence>
<reference evidence="2 3" key="1">
    <citation type="journal article" date="2020" name="Biotechnol. Biofuels">
        <title>New insights from the biogas microbiome by comprehensive genome-resolved metagenomics of nearly 1600 species originating from multiple anaerobic digesters.</title>
        <authorList>
            <person name="Campanaro S."/>
            <person name="Treu L."/>
            <person name="Rodriguez-R L.M."/>
            <person name="Kovalovszki A."/>
            <person name="Ziels R.M."/>
            <person name="Maus I."/>
            <person name="Zhu X."/>
            <person name="Kougias P.G."/>
            <person name="Basile A."/>
            <person name="Luo G."/>
            <person name="Schluter A."/>
            <person name="Konstantinidis K.T."/>
            <person name="Angelidaki I."/>
        </authorList>
    </citation>
    <scope>NUCLEOTIDE SEQUENCE [LARGE SCALE GENOMIC DNA]</scope>
    <source>
        <strain evidence="2">AS27yjCOA_157</strain>
    </source>
</reference>
<dbReference type="EMBL" id="JAAYUN010000115">
    <property type="protein sequence ID" value="NLJ22830.1"/>
    <property type="molecule type" value="Genomic_DNA"/>
</dbReference>
<dbReference type="RefSeq" id="WP_013720420.1">
    <property type="nucleotide sequence ID" value="NZ_DAOQYS010000003.1"/>
</dbReference>
<organism evidence="2 3">
    <name type="scientific">Methanothrix soehngenii</name>
    <name type="common">Methanosaeta concilii</name>
    <dbReference type="NCBI Taxonomy" id="2223"/>
    <lineage>
        <taxon>Archaea</taxon>
        <taxon>Methanobacteriati</taxon>
        <taxon>Methanobacteriota</taxon>
        <taxon>Stenosarchaea group</taxon>
        <taxon>Methanomicrobia</taxon>
        <taxon>Methanotrichales</taxon>
        <taxon>Methanotrichaceae</taxon>
        <taxon>Methanothrix</taxon>
    </lineage>
</organism>
<evidence type="ECO:0000313" key="3">
    <source>
        <dbReference type="Proteomes" id="UP000544742"/>
    </source>
</evidence>
<keyword evidence="1" id="KW-0812">Transmembrane</keyword>
<comment type="caution">
    <text evidence="2">The sequence shown here is derived from an EMBL/GenBank/DDBJ whole genome shotgun (WGS) entry which is preliminary data.</text>
</comment>
<dbReference type="AlphaFoldDB" id="A0A7K4AIL7"/>
<proteinExistence type="predicted"/>